<keyword evidence="3" id="KW-1185">Reference proteome</keyword>
<sequence>MKFSVVNKSLFKKNFPIQNCQCLNRLAKSLLHKFPIVNKFQIAMPKRLCNGREQHERARCKALILQAISINSLTACIDLTLTFQFFALFQKIDDIDSRVQIYASRKAAQNYKQIIIQQLNVWFYFAYATFILEILIQKIHMIVPLNLSLKYFKTLKMEKVQEIYIILSLFESVGGFSIDITARKVMMMMMMMLALGCLLQAFGSRSRSPAN</sequence>
<keyword evidence="1" id="KW-0812">Transmembrane</keyword>
<protein>
    <recommendedName>
        <fullName evidence="4">Transmembrane protein</fullName>
    </recommendedName>
</protein>
<dbReference type="OrthoDB" id="5920054at2759"/>
<evidence type="ECO:0000313" key="3">
    <source>
        <dbReference type="Proteomes" id="UP000055024"/>
    </source>
</evidence>
<dbReference type="AlphaFoldDB" id="A0A0V1I7K9"/>
<evidence type="ECO:0008006" key="4">
    <source>
        <dbReference type="Google" id="ProtNLM"/>
    </source>
</evidence>
<proteinExistence type="predicted"/>
<gene>
    <name evidence="2" type="ORF">T11_15461</name>
</gene>
<keyword evidence="1" id="KW-1133">Transmembrane helix</keyword>
<evidence type="ECO:0000256" key="1">
    <source>
        <dbReference type="SAM" id="Phobius"/>
    </source>
</evidence>
<evidence type="ECO:0000313" key="2">
    <source>
        <dbReference type="EMBL" id="KRZ18423.1"/>
    </source>
</evidence>
<dbReference type="Proteomes" id="UP000055024">
    <property type="component" value="Unassembled WGS sequence"/>
</dbReference>
<comment type="caution">
    <text evidence="2">The sequence shown here is derived from an EMBL/GenBank/DDBJ whole genome shotgun (WGS) entry which is preliminary data.</text>
</comment>
<organism evidence="2 3">
    <name type="scientific">Trichinella zimbabwensis</name>
    <dbReference type="NCBI Taxonomy" id="268475"/>
    <lineage>
        <taxon>Eukaryota</taxon>
        <taxon>Metazoa</taxon>
        <taxon>Ecdysozoa</taxon>
        <taxon>Nematoda</taxon>
        <taxon>Enoplea</taxon>
        <taxon>Dorylaimia</taxon>
        <taxon>Trichinellida</taxon>
        <taxon>Trichinellidae</taxon>
        <taxon>Trichinella</taxon>
    </lineage>
</organism>
<accession>A0A0V1I7K9</accession>
<dbReference type="EMBL" id="JYDP01000003">
    <property type="protein sequence ID" value="KRZ18423.1"/>
    <property type="molecule type" value="Genomic_DNA"/>
</dbReference>
<feature type="transmembrane region" description="Helical" evidence="1">
    <location>
        <begin position="163"/>
        <end position="182"/>
    </location>
</feature>
<reference evidence="2 3" key="1">
    <citation type="submission" date="2015-01" db="EMBL/GenBank/DDBJ databases">
        <title>Evolution of Trichinella species and genotypes.</title>
        <authorList>
            <person name="Korhonen P.K."/>
            <person name="Edoardo P."/>
            <person name="Giuseppe L.R."/>
            <person name="Gasser R.B."/>
        </authorList>
    </citation>
    <scope>NUCLEOTIDE SEQUENCE [LARGE SCALE GENOMIC DNA]</scope>
    <source>
        <strain evidence="2">ISS1029</strain>
    </source>
</reference>
<name>A0A0V1I7K9_9BILA</name>
<feature type="transmembrane region" description="Helical" evidence="1">
    <location>
        <begin position="121"/>
        <end position="143"/>
    </location>
</feature>
<keyword evidence="1" id="KW-0472">Membrane</keyword>